<feature type="domain" description="Peptidase S8/S53" evidence="7">
    <location>
        <begin position="184"/>
        <end position="457"/>
    </location>
</feature>
<feature type="active site" description="Charge relay system" evidence="5">
    <location>
        <position position="193"/>
    </location>
</feature>
<protein>
    <recommendedName>
        <fullName evidence="7">Peptidase S8/S53 domain-containing protein</fullName>
    </recommendedName>
</protein>
<dbReference type="InterPro" id="IPR023827">
    <property type="entry name" value="Peptidase_S8_Asp-AS"/>
</dbReference>
<evidence type="ECO:0000313" key="8">
    <source>
        <dbReference type="EMBL" id="PZF72435.1"/>
    </source>
</evidence>
<feature type="chain" id="PRO_5015883918" description="Peptidase S8/S53 domain-containing protein" evidence="6">
    <location>
        <begin position="24"/>
        <end position="564"/>
    </location>
</feature>
<dbReference type="GO" id="GO:0004252">
    <property type="term" value="F:serine-type endopeptidase activity"/>
    <property type="evidence" value="ECO:0007669"/>
    <property type="project" value="UniProtKB-UniRule"/>
</dbReference>
<keyword evidence="2 5" id="KW-0645">Protease</keyword>
<gene>
    <name evidence="8" type="ORF">DN068_13875</name>
</gene>
<dbReference type="PANTHER" id="PTHR43806">
    <property type="entry name" value="PEPTIDASE S8"/>
    <property type="match status" value="1"/>
</dbReference>
<dbReference type="InterPro" id="IPR026444">
    <property type="entry name" value="Secre_tail"/>
</dbReference>
<dbReference type="PROSITE" id="PS00136">
    <property type="entry name" value="SUBTILASE_ASP"/>
    <property type="match status" value="1"/>
</dbReference>
<comment type="similarity">
    <text evidence="1 5">Belongs to the peptidase S8 family.</text>
</comment>
<evidence type="ECO:0000259" key="7">
    <source>
        <dbReference type="Pfam" id="PF00082"/>
    </source>
</evidence>
<evidence type="ECO:0000313" key="9">
    <source>
        <dbReference type="Proteomes" id="UP000248745"/>
    </source>
</evidence>
<evidence type="ECO:0000256" key="2">
    <source>
        <dbReference type="ARBA" id="ARBA00022670"/>
    </source>
</evidence>
<proteinExistence type="inferred from homology"/>
<dbReference type="PIRSF" id="PIRSF037903">
    <property type="entry name" value="Subtilisin_rel_GFO_2223"/>
    <property type="match status" value="1"/>
</dbReference>
<reference evidence="8 9" key="1">
    <citation type="submission" date="2018-06" db="EMBL/GenBank/DDBJ databases">
        <title>Mucibacter soli gen. nov., sp. nov., a new member of the family Chitinophagaceae producing mucin.</title>
        <authorList>
            <person name="Kim M.-K."/>
            <person name="Park S."/>
            <person name="Kim T.-S."/>
            <person name="Joung Y."/>
            <person name="Han J.-H."/>
            <person name="Kim S.B."/>
        </authorList>
    </citation>
    <scope>NUCLEOTIDE SEQUENCE [LARGE SCALE GENOMIC DNA]</scope>
    <source>
        <strain evidence="8 9">R1-15</strain>
    </source>
</reference>
<sequence>MINFVRKACCCLLLVLMAFASQALQPQWAFRVSFTNKNGTSSLSNPLAFLSQRSLDRRSLHSIAVDSTDLPVSPAYIDSVLAITGGKLHVTSRWLNQCVVLLDDSSKILLLLGKPYVNSVRLVGVYPQGLHRLSGNGNTTLPGNAQSSFSQLARTTGSAAYYGGSYTQIAMVNGDFLHDNNMKGSGELIAVLDAGFSNTDLHVGFDSMFNNGRLLDAHDFVLDTSYVFSNSIHGTAALSTMAGNMPGKYVGTAPEAMYVLYRTEDETLGIDREIEMDNLLAGVERADSIGANIVTASVGYFDFTNPTFTYTSAQLDGKTTLVAIAANTATKKGMLFFSTAGNEGSSGLLSPGDADSAMSVGSVDQNRAPAVSSGYGPNAAGIVKPDVSLMGEPATILSGSDSAVSVASGTSFAAPQLAGWAACLLSGKQNLSPFTIRDAISRSADHYTAPGVQLGYGIPDFHKVASYLGLGVHDIPAPSGSDLMVVWPTVFNQLIYVKFSLQEIQTVQCVLTDVTGKQIFKQQLSVQHTTDWFTINMPPALPSGMYFFTAVGKNGKQTIKLMKN</sequence>
<keyword evidence="3 5" id="KW-0378">Hydrolase</keyword>
<dbReference type="Pfam" id="PF00082">
    <property type="entry name" value="Peptidase_S8"/>
    <property type="match status" value="1"/>
</dbReference>
<accession>A0A2W2AAL6</accession>
<dbReference type="Gene3D" id="3.40.50.200">
    <property type="entry name" value="Peptidase S8/S53 domain"/>
    <property type="match status" value="1"/>
</dbReference>
<dbReference type="AlphaFoldDB" id="A0A2W2AAL6"/>
<dbReference type="OrthoDB" id="9792152at2"/>
<keyword evidence="6" id="KW-0732">Signal</keyword>
<dbReference type="InterPro" id="IPR050131">
    <property type="entry name" value="Peptidase_S8_subtilisin-like"/>
</dbReference>
<feature type="active site" description="Charge relay system" evidence="5">
    <location>
        <position position="411"/>
    </location>
</feature>
<dbReference type="InterPro" id="IPR036852">
    <property type="entry name" value="Peptidase_S8/S53_dom_sf"/>
</dbReference>
<evidence type="ECO:0000256" key="5">
    <source>
        <dbReference type="PROSITE-ProRule" id="PRU01240"/>
    </source>
</evidence>
<evidence type="ECO:0000256" key="4">
    <source>
        <dbReference type="ARBA" id="ARBA00022825"/>
    </source>
</evidence>
<dbReference type="InterPro" id="IPR015500">
    <property type="entry name" value="Peptidase_S8_subtilisin-rel"/>
</dbReference>
<evidence type="ECO:0000256" key="3">
    <source>
        <dbReference type="ARBA" id="ARBA00022801"/>
    </source>
</evidence>
<evidence type="ECO:0000256" key="1">
    <source>
        <dbReference type="ARBA" id="ARBA00011073"/>
    </source>
</evidence>
<dbReference type="EMBL" id="QKTW01000018">
    <property type="protein sequence ID" value="PZF72435.1"/>
    <property type="molecule type" value="Genomic_DNA"/>
</dbReference>
<dbReference type="Proteomes" id="UP000248745">
    <property type="component" value="Unassembled WGS sequence"/>
</dbReference>
<feature type="active site" description="Charge relay system" evidence="5">
    <location>
        <position position="233"/>
    </location>
</feature>
<dbReference type="PANTHER" id="PTHR43806:SF67">
    <property type="entry name" value="EGF-LIKE DOMAIN-CONTAINING PROTEIN"/>
    <property type="match status" value="1"/>
</dbReference>
<keyword evidence="9" id="KW-1185">Reference proteome</keyword>
<keyword evidence="4 5" id="KW-0720">Serine protease</keyword>
<dbReference type="NCBIfam" id="TIGR04183">
    <property type="entry name" value="Por_Secre_tail"/>
    <property type="match status" value="1"/>
</dbReference>
<dbReference type="PRINTS" id="PR00723">
    <property type="entry name" value="SUBTILISIN"/>
</dbReference>
<dbReference type="InterPro" id="IPR000209">
    <property type="entry name" value="Peptidase_S8/S53_dom"/>
</dbReference>
<evidence type="ECO:0000256" key="6">
    <source>
        <dbReference type="SAM" id="SignalP"/>
    </source>
</evidence>
<dbReference type="InterPro" id="IPR017317">
    <property type="entry name" value="Pept_S8_subtilisin_bacteroid-2"/>
</dbReference>
<organism evidence="8 9">
    <name type="scientific">Taibaiella soli</name>
    <dbReference type="NCBI Taxonomy" id="1649169"/>
    <lineage>
        <taxon>Bacteria</taxon>
        <taxon>Pseudomonadati</taxon>
        <taxon>Bacteroidota</taxon>
        <taxon>Chitinophagia</taxon>
        <taxon>Chitinophagales</taxon>
        <taxon>Chitinophagaceae</taxon>
        <taxon>Taibaiella</taxon>
    </lineage>
</organism>
<feature type="signal peptide" evidence="6">
    <location>
        <begin position="1"/>
        <end position="23"/>
    </location>
</feature>
<comment type="caution">
    <text evidence="8">The sequence shown here is derived from an EMBL/GenBank/DDBJ whole genome shotgun (WGS) entry which is preliminary data.</text>
</comment>
<dbReference type="SUPFAM" id="SSF52743">
    <property type="entry name" value="Subtilisin-like"/>
    <property type="match status" value="1"/>
</dbReference>
<dbReference type="PROSITE" id="PS51892">
    <property type="entry name" value="SUBTILASE"/>
    <property type="match status" value="1"/>
</dbReference>
<dbReference type="GO" id="GO:0006508">
    <property type="term" value="P:proteolysis"/>
    <property type="evidence" value="ECO:0007669"/>
    <property type="project" value="UniProtKB-KW"/>
</dbReference>
<name>A0A2W2AAL6_9BACT</name>